<dbReference type="SUPFAM" id="SSF52540">
    <property type="entry name" value="P-loop containing nucleoside triphosphate hydrolases"/>
    <property type="match status" value="1"/>
</dbReference>
<dbReference type="InterPro" id="IPR008868">
    <property type="entry name" value="TniB"/>
</dbReference>
<organism evidence="1 2">
    <name type="scientific">Leptolinea tardivitalis</name>
    <dbReference type="NCBI Taxonomy" id="229920"/>
    <lineage>
        <taxon>Bacteria</taxon>
        <taxon>Bacillati</taxon>
        <taxon>Chloroflexota</taxon>
        <taxon>Anaerolineae</taxon>
        <taxon>Anaerolineales</taxon>
        <taxon>Anaerolineaceae</taxon>
        <taxon>Leptolinea</taxon>
    </lineage>
</organism>
<dbReference type="Gene3D" id="3.40.50.300">
    <property type="entry name" value="P-loop containing nucleotide triphosphate hydrolases"/>
    <property type="match status" value="1"/>
</dbReference>
<gene>
    <name evidence="1" type="ORF">ADM99_04945</name>
</gene>
<dbReference type="AlphaFoldDB" id="A0A0P6XL95"/>
<evidence type="ECO:0000313" key="2">
    <source>
        <dbReference type="Proteomes" id="UP000050430"/>
    </source>
</evidence>
<dbReference type="RefSeq" id="WP_062421480.1">
    <property type="nucleotide sequence ID" value="NZ_BBYA01000008.1"/>
</dbReference>
<dbReference type="Pfam" id="PF05621">
    <property type="entry name" value="TniB"/>
    <property type="match status" value="1"/>
</dbReference>
<dbReference type="OrthoDB" id="8581376at2"/>
<dbReference type="EMBL" id="LGCK01000007">
    <property type="protein sequence ID" value="KPL72486.1"/>
    <property type="molecule type" value="Genomic_DNA"/>
</dbReference>
<name>A0A0P6XL95_9CHLR</name>
<evidence type="ECO:0008006" key="3">
    <source>
        <dbReference type="Google" id="ProtNLM"/>
    </source>
</evidence>
<keyword evidence="2" id="KW-1185">Reference proteome</keyword>
<reference evidence="1 2" key="1">
    <citation type="submission" date="2015-07" db="EMBL/GenBank/DDBJ databases">
        <title>Genome sequence of Leptolinea tardivitalis DSM 16556.</title>
        <authorList>
            <person name="Hemp J."/>
            <person name="Ward L.M."/>
            <person name="Pace L.A."/>
            <person name="Fischer W.W."/>
        </authorList>
    </citation>
    <scope>NUCLEOTIDE SEQUENCE [LARGE SCALE GENOMIC DNA]</scope>
    <source>
        <strain evidence="1 2">YMTK-2</strain>
    </source>
</reference>
<dbReference type="InterPro" id="IPR027417">
    <property type="entry name" value="P-loop_NTPase"/>
</dbReference>
<evidence type="ECO:0000313" key="1">
    <source>
        <dbReference type="EMBL" id="KPL72486.1"/>
    </source>
</evidence>
<accession>A0A0P6XL95</accession>
<sequence>MENQFLNPNLNFIRYPQFNAIQNQITRCRELSKSSLEPQCMSLEGETGCGKSILLKDYASRYPRQETEHGTIIPVFYAEFPSPTTVKSTVAALLEQLGDPGAGKGTVWALNSRLVRLIKNRGVELVLMDEGSNIIESGTNHITYSISDWLKMFIKQTNIPVLIAGMENSVSRIINANPQLSRLFACRASLKPFYFNDEKSINSFSMFISFAEKAIEIPLTTDVQKFEMLSRIHYATDGYVGNIMNLLRNAGSYSKDRQGNCIELNDLSIAFEERLSKHVRTKVNPFATPCTEKFEIPENSDDSFLRINYTISNTLSTK</sequence>
<comment type="caution">
    <text evidence="1">The sequence shown here is derived from an EMBL/GenBank/DDBJ whole genome shotgun (WGS) entry which is preliminary data.</text>
</comment>
<dbReference type="Proteomes" id="UP000050430">
    <property type="component" value="Unassembled WGS sequence"/>
</dbReference>
<proteinExistence type="predicted"/>
<dbReference type="STRING" id="229920.ADM99_04945"/>
<protein>
    <recommendedName>
        <fullName evidence="3">AAA+ ATPase domain-containing protein</fullName>
    </recommendedName>
</protein>